<feature type="compositionally biased region" description="Acidic residues" evidence="1">
    <location>
        <begin position="65"/>
        <end position="88"/>
    </location>
</feature>
<evidence type="ECO:0000313" key="2">
    <source>
        <dbReference type="EMBL" id="KAF4310998.1"/>
    </source>
</evidence>
<sequence>MGRVKQTAQRSQFALEEEQQVENAPTEIHVKTEMEDAEVDPYNEQGADIDMDKNLSTEIDAQSDSPEDDDALDDDFEDDAGGDSDYEEYSATTRSRRSRPKAPSTTAKRSQTIRRPSNSTMSGSRKSRANSATQIPRALRKAHRDVERRPLPKGQPPPEGDRALRCLPYRTLNRAPKRELIRWNDDTYLHTLLAMAWVLEVRETEIPWDEIAAVVHPGATGEAFKQALAKLRTKRLKDDLSVPPLRPGKEKTRRQCEDELGQLMSVAKMARDKTIGRNANLLDDGNGDDKVARSMTPSHSVHDDDGMSSASTAMSTVTLQAVTGNVSDLRERPSRAVARLQNKTNGLDTAMDVPDVDDARPSRSSLEMFSARHRASSRTNAGRPSSEAAQVAKQHEPTTPPAQNLSTPPSRLRTPSQCPPAPRSSSHSRKRSGDILGAPMTSPTPKRRPSDTRNPRHPSLSQIPEYDPYYMSPSYGTPNTYGYSRHNSDVQGSLGGGGMMLPPLGYGSVNPLMQQAFMQNIMQSFIPGAGMHQSPFVPPSWPAGPFQQQDPLHQRSGPRPAHINPMVLHNITGRDFAPSPTDNVDSTSAASQRSQPSGSGGRAGRSFFELDEDNDLTNAAMPFATSVDFFNSNRENSNDPPMEHAQVDQSVTDKTGSPFQNLNLNLGRFSEEPKPDPDSQDRSSFSQSTQDSFGSTIQDSKVTSSQPRAGPSTGENHEMGD</sequence>
<reference evidence="2" key="1">
    <citation type="submission" date="2020-04" db="EMBL/GenBank/DDBJ databases">
        <title>Genome Assembly and Annotation of Botryosphaeria dothidea sdau 11-99, a Latent Pathogen of Apple Fruit Ring Rot in China.</title>
        <authorList>
            <person name="Yu C."/>
            <person name="Diao Y."/>
            <person name="Lu Q."/>
            <person name="Zhao J."/>
            <person name="Cui S."/>
            <person name="Peng C."/>
            <person name="He B."/>
            <person name="Liu H."/>
        </authorList>
    </citation>
    <scope>NUCLEOTIDE SEQUENCE [LARGE SCALE GENOMIC DNA]</scope>
    <source>
        <strain evidence="2">Sdau11-99</strain>
    </source>
</reference>
<feature type="region of interest" description="Disordered" evidence="1">
    <location>
        <begin position="540"/>
        <end position="606"/>
    </location>
</feature>
<protein>
    <submittedName>
        <fullName evidence="2">RNA-binding protein cabeza protein</fullName>
    </submittedName>
</protein>
<feature type="region of interest" description="Disordered" evidence="1">
    <location>
        <begin position="1"/>
        <end position="163"/>
    </location>
</feature>
<evidence type="ECO:0000313" key="3">
    <source>
        <dbReference type="Proteomes" id="UP000572817"/>
    </source>
</evidence>
<proteinExistence type="predicted"/>
<dbReference type="AlphaFoldDB" id="A0A8H4J545"/>
<feature type="compositionally biased region" description="Polar residues" evidence="1">
    <location>
        <begin position="682"/>
        <end position="707"/>
    </location>
</feature>
<accession>A0A8H4J545</accession>
<evidence type="ECO:0000256" key="1">
    <source>
        <dbReference type="SAM" id="MobiDB-lite"/>
    </source>
</evidence>
<name>A0A8H4J545_9PEZI</name>
<dbReference type="EMBL" id="WWBZ02000012">
    <property type="protein sequence ID" value="KAF4310998.1"/>
    <property type="molecule type" value="Genomic_DNA"/>
</dbReference>
<feature type="compositionally biased region" description="Basic and acidic residues" evidence="1">
    <location>
        <begin position="669"/>
        <end position="681"/>
    </location>
</feature>
<gene>
    <name evidence="2" type="ORF">GTA08_BOTSDO13453</name>
</gene>
<feature type="compositionally biased region" description="Polar residues" evidence="1">
    <location>
        <begin position="1"/>
        <end position="12"/>
    </location>
</feature>
<feature type="region of interest" description="Disordered" evidence="1">
    <location>
        <begin position="340"/>
        <end position="471"/>
    </location>
</feature>
<organism evidence="2 3">
    <name type="scientific">Botryosphaeria dothidea</name>
    <dbReference type="NCBI Taxonomy" id="55169"/>
    <lineage>
        <taxon>Eukaryota</taxon>
        <taxon>Fungi</taxon>
        <taxon>Dikarya</taxon>
        <taxon>Ascomycota</taxon>
        <taxon>Pezizomycotina</taxon>
        <taxon>Dothideomycetes</taxon>
        <taxon>Dothideomycetes incertae sedis</taxon>
        <taxon>Botryosphaeriales</taxon>
        <taxon>Botryosphaeriaceae</taxon>
        <taxon>Botryosphaeria</taxon>
    </lineage>
</organism>
<feature type="region of interest" description="Disordered" evidence="1">
    <location>
        <begin position="630"/>
        <end position="721"/>
    </location>
</feature>
<feature type="compositionally biased region" description="Polar residues" evidence="1">
    <location>
        <begin position="630"/>
        <end position="639"/>
    </location>
</feature>
<feature type="compositionally biased region" description="Polar residues" evidence="1">
    <location>
        <begin position="103"/>
        <end position="134"/>
    </location>
</feature>
<feature type="compositionally biased region" description="Low complexity" evidence="1">
    <location>
        <begin position="588"/>
        <end position="597"/>
    </location>
</feature>
<dbReference type="OrthoDB" id="3903267at2759"/>
<feature type="compositionally biased region" description="Polar residues" evidence="1">
    <location>
        <begin position="401"/>
        <end position="416"/>
    </location>
</feature>
<keyword evidence="3" id="KW-1185">Reference proteome</keyword>
<feature type="compositionally biased region" description="Polar residues" evidence="1">
    <location>
        <begin position="647"/>
        <end position="664"/>
    </location>
</feature>
<comment type="caution">
    <text evidence="2">The sequence shown here is derived from an EMBL/GenBank/DDBJ whole genome shotgun (WGS) entry which is preliminary data.</text>
</comment>
<dbReference type="Proteomes" id="UP000572817">
    <property type="component" value="Unassembled WGS sequence"/>
</dbReference>
<feature type="region of interest" description="Disordered" evidence="1">
    <location>
        <begin position="278"/>
        <end position="309"/>
    </location>
</feature>